<dbReference type="HAMAP" id="MF_00320">
    <property type="entry name" value="RNApol_arch_Rpo3"/>
    <property type="match status" value="1"/>
</dbReference>
<dbReference type="GO" id="GO:0006351">
    <property type="term" value="P:DNA-templated transcription"/>
    <property type="evidence" value="ECO:0007669"/>
    <property type="project" value="InterPro"/>
</dbReference>
<dbReference type="InterPro" id="IPR036643">
    <property type="entry name" value="RNApol_insert_sf"/>
</dbReference>
<dbReference type="Gene3D" id="3.30.1360.10">
    <property type="entry name" value="RNA polymerase, RBP11-like subunit"/>
    <property type="match status" value="1"/>
</dbReference>
<dbReference type="Pfam" id="PF01000">
    <property type="entry name" value="RNA_pol_A_bac"/>
    <property type="match status" value="1"/>
</dbReference>
<protein>
    <submittedName>
        <fullName evidence="5">DNA-directed RNA polymerase</fullName>
    </submittedName>
</protein>
<dbReference type="CDD" id="cd07032">
    <property type="entry name" value="RNAP_I_II_AC40"/>
    <property type="match status" value="1"/>
</dbReference>
<accession>A0A9W5TCD0</accession>
<dbReference type="GO" id="GO:0005666">
    <property type="term" value="C:RNA polymerase III complex"/>
    <property type="evidence" value="ECO:0007669"/>
    <property type="project" value="TreeGrafter"/>
</dbReference>
<dbReference type="Gene3D" id="2.170.120.12">
    <property type="entry name" value="DNA-directed RNA polymerase, insert domain"/>
    <property type="match status" value="1"/>
</dbReference>
<keyword evidence="1 5" id="KW-0240">DNA-directed RNA polymerase</keyword>
<feature type="domain" description="DNA-directed RNA polymerase RpoA/D/Rpb3-type" evidence="4">
    <location>
        <begin position="45"/>
        <end position="310"/>
    </location>
</feature>
<dbReference type="InterPro" id="IPR011263">
    <property type="entry name" value="DNA-dir_RNA_pol_RpoA/D/Rpb3"/>
</dbReference>
<dbReference type="SUPFAM" id="SSF55257">
    <property type="entry name" value="RBP11-like subunits of RNA polymerase"/>
    <property type="match status" value="1"/>
</dbReference>
<gene>
    <name evidence="5" type="ORF">BaOVIS_026120</name>
</gene>
<evidence type="ECO:0000313" key="5">
    <source>
        <dbReference type="EMBL" id="GFE55208.1"/>
    </source>
</evidence>
<dbReference type="AlphaFoldDB" id="A0A9W5TCD0"/>
<evidence type="ECO:0000259" key="4">
    <source>
        <dbReference type="SMART" id="SM00662"/>
    </source>
</evidence>
<dbReference type="InterPro" id="IPR050518">
    <property type="entry name" value="Rpo3/RPB3_RNA_Pol_subunit"/>
</dbReference>
<evidence type="ECO:0000256" key="3">
    <source>
        <dbReference type="ARBA" id="ARBA00025804"/>
    </source>
</evidence>
<proteinExistence type="inferred from homology"/>
<evidence type="ECO:0000256" key="2">
    <source>
        <dbReference type="ARBA" id="ARBA00023163"/>
    </source>
</evidence>
<dbReference type="InterPro" id="IPR033901">
    <property type="entry name" value="RNAPI/III_AC40"/>
</dbReference>
<dbReference type="InterPro" id="IPR022842">
    <property type="entry name" value="RNAP_Rpo3/Rpb3/RPAC1"/>
</dbReference>
<dbReference type="SUPFAM" id="SSF56553">
    <property type="entry name" value="Insert subdomain of RNA polymerase alpha subunit"/>
    <property type="match status" value="1"/>
</dbReference>
<dbReference type="GO" id="GO:0005736">
    <property type="term" value="C:RNA polymerase I complex"/>
    <property type="evidence" value="ECO:0007669"/>
    <property type="project" value="TreeGrafter"/>
</dbReference>
<dbReference type="EMBL" id="BLIY01000017">
    <property type="protein sequence ID" value="GFE55208.1"/>
    <property type="molecule type" value="Genomic_DNA"/>
</dbReference>
<name>A0A9W5TCD0_BABOV</name>
<dbReference type="InterPro" id="IPR011262">
    <property type="entry name" value="DNA-dir_RNA_pol_insert"/>
</dbReference>
<comment type="caution">
    <text evidence="5">The sequence shown here is derived from an EMBL/GenBank/DDBJ whole genome shotgun (WGS) entry which is preliminary data.</text>
</comment>
<dbReference type="InterPro" id="IPR036603">
    <property type="entry name" value="RBP11-like"/>
</dbReference>
<keyword evidence="6" id="KW-1185">Reference proteome</keyword>
<dbReference type="PANTHER" id="PTHR11800:SF13">
    <property type="entry name" value="DNA-DIRECTED RNA POLYMERASES I AND III SUBUNIT RPAC1"/>
    <property type="match status" value="1"/>
</dbReference>
<evidence type="ECO:0000256" key="1">
    <source>
        <dbReference type="ARBA" id="ARBA00022478"/>
    </source>
</evidence>
<keyword evidence="2" id="KW-0804">Transcription</keyword>
<evidence type="ECO:0000313" key="6">
    <source>
        <dbReference type="Proteomes" id="UP001057455"/>
    </source>
</evidence>
<dbReference type="SMART" id="SM00662">
    <property type="entry name" value="RPOLD"/>
    <property type="match status" value="1"/>
</dbReference>
<sequence>MPGNVRLEASGVKPTFQAEGDSSGRTILEEVKNIKIKFLKNTRFHAIAEIEGLNVAIANAIRRILLAEVPTLAIESVHIYQNTGVIQDEVLAHRIGLIPFDCNPDLIPYRNNEDLSDKNSVCFHLKVKCTREDLNGRSNMSVYSRDLKWVPMSDEQAAMFRDNPPKPIHDDILLTKLSPGQEIDLKAYLEKGIGKTHAKWSPVCTAVYRFKPDITFCDKDPLTKSEVEELAQICPMGVFSAEKGRIKEIRPYNCTSCRACVERFPRRVIINKLCNHFIFSVESTGAIPSGQLFLKAIGVLKEKTQKLKRRMVDTISYTP</sequence>
<reference evidence="5" key="1">
    <citation type="submission" date="2019-12" db="EMBL/GenBank/DDBJ databases">
        <title>Genome sequence of Babesia ovis.</title>
        <authorList>
            <person name="Yamagishi J."/>
            <person name="Sevinc F."/>
            <person name="Xuan X."/>
        </authorList>
    </citation>
    <scope>NUCLEOTIDE SEQUENCE</scope>
    <source>
        <strain evidence="5">Selcuk</strain>
    </source>
</reference>
<comment type="similarity">
    <text evidence="3">Belongs to the archaeal Rpo3/eukaryotic RPB3 RNA polymerase subunit family.</text>
</comment>
<dbReference type="PANTHER" id="PTHR11800">
    <property type="entry name" value="DNA-DIRECTED RNA POLYMERASE"/>
    <property type="match status" value="1"/>
</dbReference>
<dbReference type="NCBIfam" id="NF001988">
    <property type="entry name" value="PRK00783.1"/>
    <property type="match status" value="1"/>
</dbReference>
<organism evidence="5 6">
    <name type="scientific">Babesia ovis</name>
    <dbReference type="NCBI Taxonomy" id="5869"/>
    <lineage>
        <taxon>Eukaryota</taxon>
        <taxon>Sar</taxon>
        <taxon>Alveolata</taxon>
        <taxon>Apicomplexa</taxon>
        <taxon>Aconoidasida</taxon>
        <taxon>Piroplasmida</taxon>
        <taxon>Babesiidae</taxon>
        <taxon>Babesia</taxon>
    </lineage>
</organism>
<dbReference type="GO" id="GO:0046983">
    <property type="term" value="F:protein dimerization activity"/>
    <property type="evidence" value="ECO:0007669"/>
    <property type="project" value="InterPro"/>
</dbReference>
<dbReference type="Pfam" id="PF01193">
    <property type="entry name" value="RNA_pol_L"/>
    <property type="match status" value="1"/>
</dbReference>
<dbReference type="Proteomes" id="UP001057455">
    <property type="component" value="Unassembled WGS sequence"/>
</dbReference>
<dbReference type="OrthoDB" id="270173at2759"/>
<dbReference type="GO" id="GO:0003899">
    <property type="term" value="F:DNA-directed RNA polymerase activity"/>
    <property type="evidence" value="ECO:0007669"/>
    <property type="project" value="InterPro"/>
</dbReference>